<keyword evidence="2" id="KW-1003">Cell membrane</keyword>
<keyword evidence="2 4" id="KW-0812">Transmembrane</keyword>
<comment type="function">
    <text evidence="1">Essential cell division protein that stabilizes the FtsZ protofilaments by cross-linking them and that serves as a cytoplasmic membrane anchor for the Z ring. Also required for the recruitment to the septal ring of downstream cell division proteins.</text>
</comment>
<dbReference type="GO" id="GO:0005886">
    <property type="term" value="C:plasma membrane"/>
    <property type="evidence" value="ECO:0007669"/>
    <property type="project" value="UniProtKB-SubCell"/>
</dbReference>
<evidence type="ECO:0000256" key="3">
    <source>
        <dbReference type="SAM" id="MobiDB-lite"/>
    </source>
</evidence>
<evidence type="ECO:0000313" key="7">
    <source>
        <dbReference type="Proteomes" id="UP000634011"/>
    </source>
</evidence>
<dbReference type="RefSeq" id="WP_186910819.1">
    <property type="nucleotide sequence ID" value="NZ_JACOFV010000001.1"/>
</dbReference>
<evidence type="ECO:0000313" key="6">
    <source>
        <dbReference type="EMBL" id="MBC3860904.1"/>
    </source>
</evidence>
<dbReference type="SMART" id="SM00771">
    <property type="entry name" value="ZipA_C"/>
    <property type="match status" value="1"/>
</dbReference>
<dbReference type="GO" id="GO:0090529">
    <property type="term" value="P:cell septum assembly"/>
    <property type="evidence" value="ECO:0007669"/>
    <property type="project" value="InterPro"/>
</dbReference>
<keyword evidence="2 4" id="KW-0472">Membrane</keyword>
<protein>
    <recommendedName>
        <fullName evidence="1">Cell division protein ZipA</fullName>
    </recommendedName>
</protein>
<name>A0A923HC00_9BURK</name>
<gene>
    <name evidence="6" type="ORF">H8K32_02235</name>
</gene>
<sequence>MTDFQISLLIAGGTLVVGVVIFNKWQEYKAKKTVENAFADGHDDVLLNPDAPVDATQRQEPVFADKELDIEPVVKKSRPSAPVQEELLGASKDTGSEEVPMPHDEPVAEPLTSSLLPVLARELPVDELIDCVIPLEFDTPIRGEKILSEIADLKYVGKKPVHFIGQRDDGERDVIATGGAYTAIFAGIQMVSRSGPLSELEYSEFIMKLRVIADNLNAHPDIPDMNKVILHARELHQFVAEHDAQLSVNVAANGAPWALNTLLAALEKMGFDQRPDGRLMMPDGDGGSLFTLSTNVGVSEVMTSRLTLLLDVPCVAPSRDSFGAMAACARSLATRLGGTVVDDGNQPISMAALDEIAGQVNEFYGAMAEAQIPAGSLRAQRLFS</sequence>
<dbReference type="EMBL" id="JACOFV010000001">
    <property type="protein sequence ID" value="MBC3860904.1"/>
    <property type="molecule type" value="Genomic_DNA"/>
</dbReference>
<dbReference type="Pfam" id="PF04354">
    <property type="entry name" value="ZipA_C"/>
    <property type="match status" value="1"/>
</dbReference>
<accession>A0A923HC00</accession>
<dbReference type="Gene3D" id="3.30.1400.10">
    <property type="entry name" value="ZipA, C-terminal FtsZ-binding domain"/>
    <property type="match status" value="1"/>
</dbReference>
<dbReference type="InterPro" id="IPR007449">
    <property type="entry name" value="ZipA_FtsZ-bd_C"/>
</dbReference>
<comment type="caution">
    <text evidence="6">The sequence shown here is derived from an EMBL/GenBank/DDBJ whole genome shotgun (WGS) entry which is preliminary data.</text>
</comment>
<feature type="transmembrane region" description="Helical" evidence="4">
    <location>
        <begin position="6"/>
        <end position="23"/>
    </location>
</feature>
<dbReference type="InterPro" id="IPR036765">
    <property type="entry name" value="ZipA_FtsZ-bd_C_sf"/>
</dbReference>
<keyword evidence="1" id="KW-0131">Cell cycle</keyword>
<comment type="similarity">
    <text evidence="1">Belongs to the ZipA family.</text>
</comment>
<feature type="domain" description="ZipA C-terminal FtsZ-binding" evidence="5">
    <location>
        <begin position="242"/>
        <end position="360"/>
    </location>
</feature>
<organism evidence="6 7">
    <name type="scientific">Undibacterium jejuense</name>
    <dbReference type="NCBI Taxonomy" id="1344949"/>
    <lineage>
        <taxon>Bacteria</taxon>
        <taxon>Pseudomonadati</taxon>
        <taxon>Pseudomonadota</taxon>
        <taxon>Betaproteobacteria</taxon>
        <taxon>Burkholderiales</taxon>
        <taxon>Oxalobacteraceae</taxon>
        <taxon>Undibacterium</taxon>
    </lineage>
</organism>
<feature type="region of interest" description="Disordered" evidence="3">
    <location>
        <begin position="77"/>
        <end position="108"/>
    </location>
</feature>
<evidence type="ECO:0000256" key="1">
    <source>
        <dbReference type="RuleBase" id="RU003612"/>
    </source>
</evidence>
<keyword evidence="7" id="KW-1185">Reference proteome</keyword>
<evidence type="ECO:0000256" key="4">
    <source>
        <dbReference type="SAM" id="Phobius"/>
    </source>
</evidence>
<dbReference type="AlphaFoldDB" id="A0A923HC00"/>
<proteinExistence type="inferred from homology"/>
<dbReference type="Proteomes" id="UP000634011">
    <property type="component" value="Unassembled WGS sequence"/>
</dbReference>
<keyword evidence="1 6" id="KW-0132">Cell division</keyword>
<keyword evidence="4" id="KW-1133">Transmembrane helix</keyword>
<evidence type="ECO:0000256" key="2">
    <source>
        <dbReference type="RuleBase" id="RU003613"/>
    </source>
</evidence>
<evidence type="ECO:0000259" key="5">
    <source>
        <dbReference type="SMART" id="SM00771"/>
    </source>
</evidence>
<dbReference type="SUPFAM" id="SSF64383">
    <property type="entry name" value="Cell-division protein ZipA, C-terminal domain"/>
    <property type="match status" value="1"/>
</dbReference>
<keyword evidence="2" id="KW-0997">Cell inner membrane</keyword>
<comment type="subcellular location">
    <subcellularLocation>
        <location evidence="2">Cell inner membrane</location>
        <topology evidence="2">Single-pass type I membrane protein</topology>
    </subcellularLocation>
</comment>
<reference evidence="6" key="1">
    <citation type="submission" date="2020-08" db="EMBL/GenBank/DDBJ databases">
        <title>Novel species isolated from subtropical streams in China.</title>
        <authorList>
            <person name="Lu H."/>
        </authorList>
    </citation>
    <scope>NUCLEOTIDE SEQUENCE</scope>
    <source>
        <strain evidence="6">KACC 12607</strain>
    </source>
</reference>